<keyword evidence="3" id="KW-0560">Oxidoreductase</keyword>
<sequence length="340" mass="37475">MASPGFFRPSMLRQNFPTAPNFTEKDIPNLTHKTYLITGANSGIGKELARLLYAANATVYMACRTETKARSAIKDIEAAAPSSQGRLEFLPLDLGDLRTVKPAVEAFLSKEDKLHVLFNNAGVMFPPADKKTAQGYDLELGTNCLGHFLLAHLLTPILAKTAMAEPSGTVRVVWVASMAAELYSVRHGIDMANLSAKGYIREPGMSEKYGNSKAGNYLHGVEYARRHKKDGIVSVAINPGNLETDLYRTVNDQRGFQGFGLQIFTKLMLYPTINGVYTELFAGFSDEVTMDQTGAWIGPWGRFFDIRKDIRVAAKPESEGGEGVAAKFWGWSMEQVEKYT</sequence>
<comment type="similarity">
    <text evidence="1">Belongs to the short-chain dehydrogenases/reductases (SDR) family.</text>
</comment>
<dbReference type="SUPFAM" id="SSF51735">
    <property type="entry name" value="NAD(P)-binding Rossmann-fold domains"/>
    <property type="match status" value="1"/>
</dbReference>
<dbReference type="EMBL" id="JAUIQD010000003">
    <property type="protein sequence ID" value="KAK3356306.1"/>
    <property type="molecule type" value="Genomic_DNA"/>
</dbReference>
<dbReference type="PRINTS" id="PR00081">
    <property type="entry name" value="GDHRDH"/>
</dbReference>
<evidence type="ECO:0000256" key="1">
    <source>
        <dbReference type="ARBA" id="ARBA00006484"/>
    </source>
</evidence>
<proteinExistence type="inferred from homology"/>
<dbReference type="GO" id="GO:0016491">
    <property type="term" value="F:oxidoreductase activity"/>
    <property type="evidence" value="ECO:0007669"/>
    <property type="project" value="UniProtKB-KW"/>
</dbReference>
<comment type="caution">
    <text evidence="4">The sequence shown here is derived from an EMBL/GenBank/DDBJ whole genome shotgun (WGS) entry which is preliminary data.</text>
</comment>
<organism evidence="4 5">
    <name type="scientific">Lasiosphaeria hispida</name>
    <dbReference type="NCBI Taxonomy" id="260671"/>
    <lineage>
        <taxon>Eukaryota</taxon>
        <taxon>Fungi</taxon>
        <taxon>Dikarya</taxon>
        <taxon>Ascomycota</taxon>
        <taxon>Pezizomycotina</taxon>
        <taxon>Sordariomycetes</taxon>
        <taxon>Sordariomycetidae</taxon>
        <taxon>Sordariales</taxon>
        <taxon>Lasiosphaeriaceae</taxon>
        <taxon>Lasiosphaeria</taxon>
    </lineage>
</organism>
<accession>A0AAJ0MF34</accession>
<dbReference type="Pfam" id="PF00106">
    <property type="entry name" value="adh_short"/>
    <property type="match status" value="1"/>
</dbReference>
<keyword evidence="2" id="KW-0521">NADP</keyword>
<evidence type="ECO:0000313" key="4">
    <source>
        <dbReference type="EMBL" id="KAK3356306.1"/>
    </source>
</evidence>
<keyword evidence="5" id="KW-1185">Reference proteome</keyword>
<dbReference type="PANTHER" id="PTHR24320">
    <property type="entry name" value="RETINOL DEHYDROGENASE"/>
    <property type="match status" value="1"/>
</dbReference>
<dbReference type="Proteomes" id="UP001275084">
    <property type="component" value="Unassembled WGS sequence"/>
</dbReference>
<dbReference type="InterPro" id="IPR002347">
    <property type="entry name" value="SDR_fam"/>
</dbReference>
<name>A0AAJ0MF34_9PEZI</name>
<evidence type="ECO:0000313" key="5">
    <source>
        <dbReference type="Proteomes" id="UP001275084"/>
    </source>
</evidence>
<reference evidence="4" key="2">
    <citation type="submission" date="2023-06" db="EMBL/GenBank/DDBJ databases">
        <authorList>
            <consortium name="Lawrence Berkeley National Laboratory"/>
            <person name="Haridas S."/>
            <person name="Hensen N."/>
            <person name="Bonometti L."/>
            <person name="Westerberg I."/>
            <person name="Brannstrom I.O."/>
            <person name="Guillou S."/>
            <person name="Cros-Aarteil S."/>
            <person name="Calhoun S."/>
            <person name="Kuo A."/>
            <person name="Mondo S."/>
            <person name="Pangilinan J."/>
            <person name="Riley R."/>
            <person name="Labutti K."/>
            <person name="Andreopoulos B."/>
            <person name="Lipzen A."/>
            <person name="Chen C."/>
            <person name="Yanf M."/>
            <person name="Daum C."/>
            <person name="Ng V."/>
            <person name="Clum A."/>
            <person name="Steindorff A."/>
            <person name="Ohm R."/>
            <person name="Martin F."/>
            <person name="Silar P."/>
            <person name="Natvig D."/>
            <person name="Lalanne C."/>
            <person name="Gautier V."/>
            <person name="Ament-Velasquez S.L."/>
            <person name="Kruys A."/>
            <person name="Hutchinson M.I."/>
            <person name="Powell A.J."/>
            <person name="Barry K."/>
            <person name="Miller A.N."/>
            <person name="Grigoriev I.V."/>
            <person name="Debuchy R."/>
            <person name="Gladieux P."/>
            <person name="Thoren M.H."/>
            <person name="Johannesson H."/>
        </authorList>
    </citation>
    <scope>NUCLEOTIDE SEQUENCE</scope>
    <source>
        <strain evidence="4">CBS 955.72</strain>
    </source>
</reference>
<protein>
    <submittedName>
        <fullName evidence="4">Short chain dehydrogenase reductase</fullName>
    </submittedName>
</protein>
<evidence type="ECO:0000256" key="2">
    <source>
        <dbReference type="ARBA" id="ARBA00022857"/>
    </source>
</evidence>
<dbReference type="PANTHER" id="PTHR24320:SF236">
    <property type="entry name" value="SHORT-CHAIN DEHYDROGENASE-RELATED"/>
    <property type="match status" value="1"/>
</dbReference>
<dbReference type="Gene3D" id="3.40.50.720">
    <property type="entry name" value="NAD(P)-binding Rossmann-like Domain"/>
    <property type="match status" value="1"/>
</dbReference>
<gene>
    <name evidence="4" type="ORF">B0T25DRAFT_536488</name>
</gene>
<evidence type="ECO:0000256" key="3">
    <source>
        <dbReference type="ARBA" id="ARBA00023002"/>
    </source>
</evidence>
<dbReference type="InterPro" id="IPR036291">
    <property type="entry name" value="NAD(P)-bd_dom_sf"/>
</dbReference>
<dbReference type="AlphaFoldDB" id="A0AAJ0MF34"/>
<reference evidence="4" key="1">
    <citation type="journal article" date="2023" name="Mol. Phylogenet. Evol.">
        <title>Genome-scale phylogeny and comparative genomics of the fungal order Sordariales.</title>
        <authorList>
            <person name="Hensen N."/>
            <person name="Bonometti L."/>
            <person name="Westerberg I."/>
            <person name="Brannstrom I.O."/>
            <person name="Guillou S."/>
            <person name="Cros-Aarteil S."/>
            <person name="Calhoun S."/>
            <person name="Haridas S."/>
            <person name="Kuo A."/>
            <person name="Mondo S."/>
            <person name="Pangilinan J."/>
            <person name="Riley R."/>
            <person name="LaButti K."/>
            <person name="Andreopoulos B."/>
            <person name="Lipzen A."/>
            <person name="Chen C."/>
            <person name="Yan M."/>
            <person name="Daum C."/>
            <person name="Ng V."/>
            <person name="Clum A."/>
            <person name="Steindorff A."/>
            <person name="Ohm R.A."/>
            <person name="Martin F."/>
            <person name="Silar P."/>
            <person name="Natvig D.O."/>
            <person name="Lalanne C."/>
            <person name="Gautier V."/>
            <person name="Ament-Velasquez S.L."/>
            <person name="Kruys A."/>
            <person name="Hutchinson M.I."/>
            <person name="Powell A.J."/>
            <person name="Barry K."/>
            <person name="Miller A.N."/>
            <person name="Grigoriev I.V."/>
            <person name="Debuchy R."/>
            <person name="Gladieux P."/>
            <person name="Hiltunen Thoren M."/>
            <person name="Johannesson H."/>
        </authorList>
    </citation>
    <scope>NUCLEOTIDE SEQUENCE</scope>
    <source>
        <strain evidence="4">CBS 955.72</strain>
    </source>
</reference>